<dbReference type="InterPro" id="IPR012091">
    <property type="entry name" value="Pept_M54_archaemetzncn_arc/bac"/>
</dbReference>
<dbReference type="NCBIfam" id="NF033823">
    <property type="entry name" value="archmetzin"/>
    <property type="match status" value="1"/>
</dbReference>
<evidence type="ECO:0000256" key="4">
    <source>
        <dbReference type="ARBA" id="ARBA00022801"/>
    </source>
</evidence>
<dbReference type="CDD" id="cd11375">
    <property type="entry name" value="Peptidase_M54"/>
    <property type="match status" value="1"/>
</dbReference>
<keyword evidence="3" id="KW-0479">Metal-binding</keyword>
<dbReference type="Proteomes" id="UP000001933">
    <property type="component" value="Chromosome"/>
</dbReference>
<keyword evidence="4 7" id="KW-0378">Hydrolase</keyword>
<dbReference type="EMBL" id="CP000252">
    <property type="protein sequence ID" value="ABC78627.1"/>
    <property type="molecule type" value="Genomic_DNA"/>
</dbReference>
<dbReference type="HAMAP" id="MF_01842">
    <property type="entry name" value="Archaemetzincin"/>
    <property type="match status" value="1"/>
</dbReference>
<evidence type="ECO:0000256" key="6">
    <source>
        <dbReference type="ARBA" id="ARBA00023049"/>
    </source>
</evidence>
<keyword evidence="5" id="KW-0862">Zinc</keyword>
<dbReference type="SUPFAM" id="SSF55486">
    <property type="entry name" value="Metalloproteases ('zincins'), catalytic domain"/>
    <property type="match status" value="1"/>
</dbReference>
<dbReference type="eggNOG" id="COG1913">
    <property type="taxonomic scope" value="Bacteria"/>
</dbReference>
<keyword evidence="6 7" id="KW-0482">Metalloprotease</keyword>
<dbReference type="HOGENOM" id="CLU_108521_2_0_7"/>
<dbReference type="Gene3D" id="3.40.390.10">
    <property type="entry name" value="Collagenase (Catalytic Domain)"/>
    <property type="match status" value="1"/>
</dbReference>
<evidence type="ECO:0000313" key="7">
    <source>
        <dbReference type="EMBL" id="ABC78627.1"/>
    </source>
</evidence>
<reference evidence="7 8" key="1">
    <citation type="journal article" date="2007" name="Proc. Natl. Acad. Sci. U.S.A.">
        <title>The genome of Syntrophus aciditrophicus: life at the thermodynamic limit of microbial growth.</title>
        <authorList>
            <person name="McInerney M.J."/>
            <person name="Rohlin L."/>
            <person name="Mouttaki H."/>
            <person name="Kim U."/>
            <person name="Krupp R.S."/>
            <person name="Rios-Hernandez L."/>
            <person name="Sieber J."/>
            <person name="Struchtemeyer C.G."/>
            <person name="Bhattacharyya A."/>
            <person name="Campbell J.W."/>
            <person name="Gunsalus R.P."/>
        </authorList>
    </citation>
    <scope>NUCLEOTIDE SEQUENCE [LARGE SCALE GENOMIC DNA]</scope>
    <source>
        <strain evidence="7 8">SB</strain>
    </source>
</reference>
<sequence>MVIGAQPWREIKMMENILLIPIGAVDSGILDSTAGALREIFGCEAMSGKSQPVPPETYDARRRQYASHRILKILEPLKPDRHTILLGVIDLDLYVPQLNFVFGEADPAAGVAIIALPRLRQEFYGLKPDRVIFLLRAAKEAIHELGHLQGLDHCPDPGCVMHFSNSLRDTDVKEARFCAACRESLMKPGS</sequence>
<dbReference type="InParanoid" id="Q2LX16"/>
<dbReference type="EC" id="3.4.24.-" evidence="7"/>
<evidence type="ECO:0000313" key="8">
    <source>
        <dbReference type="Proteomes" id="UP000001933"/>
    </source>
</evidence>
<evidence type="ECO:0000256" key="3">
    <source>
        <dbReference type="ARBA" id="ARBA00022723"/>
    </source>
</evidence>
<dbReference type="AlphaFoldDB" id="Q2LX16"/>
<proteinExistence type="inferred from homology"/>
<dbReference type="PANTHER" id="PTHR15910">
    <property type="entry name" value="ARCHAEMETZINCIN"/>
    <property type="match status" value="1"/>
</dbReference>
<dbReference type="PANTHER" id="PTHR15910:SF1">
    <property type="entry name" value="ARCHAEMETZINCIN-2"/>
    <property type="match status" value="1"/>
</dbReference>
<dbReference type="KEGG" id="sat:SYN_01286"/>
<organism evidence="7 8">
    <name type="scientific">Syntrophus aciditrophicus (strain SB)</name>
    <dbReference type="NCBI Taxonomy" id="56780"/>
    <lineage>
        <taxon>Bacteria</taxon>
        <taxon>Pseudomonadati</taxon>
        <taxon>Thermodesulfobacteriota</taxon>
        <taxon>Syntrophia</taxon>
        <taxon>Syntrophales</taxon>
        <taxon>Syntrophaceae</taxon>
        <taxon>Syntrophus</taxon>
    </lineage>
</organism>
<accession>Q2LX16</accession>
<evidence type="ECO:0000256" key="1">
    <source>
        <dbReference type="ARBA" id="ARBA00001947"/>
    </source>
</evidence>
<evidence type="ECO:0000256" key="5">
    <source>
        <dbReference type="ARBA" id="ARBA00022833"/>
    </source>
</evidence>
<gene>
    <name evidence="7" type="ORF">SYN_01286</name>
</gene>
<dbReference type="GO" id="GO:0008237">
    <property type="term" value="F:metallopeptidase activity"/>
    <property type="evidence" value="ECO:0007669"/>
    <property type="project" value="UniProtKB-KW"/>
</dbReference>
<dbReference type="GO" id="GO:0008270">
    <property type="term" value="F:zinc ion binding"/>
    <property type="evidence" value="ECO:0007669"/>
    <property type="project" value="InterPro"/>
</dbReference>
<dbReference type="GO" id="GO:0006508">
    <property type="term" value="P:proteolysis"/>
    <property type="evidence" value="ECO:0007669"/>
    <property type="project" value="UniProtKB-KW"/>
</dbReference>
<dbReference type="InterPro" id="IPR012962">
    <property type="entry name" value="Pept_M54_archaemetzincn"/>
</dbReference>
<comment type="cofactor">
    <cofactor evidence="1">
        <name>Zn(2+)</name>
        <dbReference type="ChEBI" id="CHEBI:29105"/>
    </cofactor>
</comment>
<keyword evidence="2" id="KW-0645">Protease</keyword>
<keyword evidence="8" id="KW-1185">Reference proteome</keyword>
<dbReference type="Pfam" id="PF07998">
    <property type="entry name" value="Peptidase_M54"/>
    <property type="match status" value="1"/>
</dbReference>
<dbReference type="InterPro" id="IPR024079">
    <property type="entry name" value="MetalloPept_cat_dom_sf"/>
</dbReference>
<dbReference type="PIRSF" id="PIRSF005785">
    <property type="entry name" value="Zn-prot_arch"/>
    <property type="match status" value="1"/>
</dbReference>
<name>Q2LX16_SYNAS</name>
<evidence type="ECO:0000256" key="2">
    <source>
        <dbReference type="ARBA" id="ARBA00022670"/>
    </source>
</evidence>
<protein>
    <submittedName>
        <fullName evidence="7">Zinc metalloprotease</fullName>
        <ecNumber evidence="7">3.4.24.-</ecNumber>
    </submittedName>
</protein>